<dbReference type="AlphaFoldDB" id="A0A1M6S5M3"/>
<dbReference type="SUPFAM" id="SSF55729">
    <property type="entry name" value="Acyl-CoA N-acyltransferases (Nat)"/>
    <property type="match status" value="1"/>
</dbReference>
<dbReference type="PROSITE" id="PS51186">
    <property type="entry name" value="GNAT"/>
    <property type="match status" value="1"/>
</dbReference>
<keyword evidence="2" id="KW-0808">Transferase</keyword>
<proteinExistence type="predicted"/>
<dbReference type="Proteomes" id="UP000184082">
    <property type="component" value="Unassembled WGS sequence"/>
</dbReference>
<dbReference type="STRING" id="1121266.SAMN02745883_01968"/>
<sequence length="216" mass="25221">MEIINLNNSLNLNQKNTIKKEKINKNLIKVRKASISDVEAIYEIACSVGSKTKNSYEGFLMDNYVSRPKKYKTFFKDRINELEHFYIAESNNNPLGFLMAYTKEKWLKYNPTWIEDIYWSPIFDMNKTDNFVVIDKTAILHGYTGKGIGSILYKSLIKDLKKTGIKNIFAETIINPTPNFASLAFRKKQKYILAGVRYEEYEGQLYTDLIYYKPVK</sequence>
<dbReference type="RefSeq" id="WP_072968059.1">
    <property type="nucleotide sequence ID" value="NZ_FRAJ01000016.1"/>
</dbReference>
<keyword evidence="3" id="KW-1185">Reference proteome</keyword>
<feature type="domain" description="N-acetyltransferase" evidence="1">
    <location>
        <begin position="28"/>
        <end position="216"/>
    </location>
</feature>
<evidence type="ECO:0000259" key="1">
    <source>
        <dbReference type="PROSITE" id="PS51186"/>
    </source>
</evidence>
<dbReference type="GO" id="GO:0016747">
    <property type="term" value="F:acyltransferase activity, transferring groups other than amino-acyl groups"/>
    <property type="evidence" value="ECO:0007669"/>
    <property type="project" value="InterPro"/>
</dbReference>
<protein>
    <submittedName>
        <fullName evidence="2">Acetyltransferase (GNAT) family protein</fullName>
    </submittedName>
</protein>
<evidence type="ECO:0000313" key="2">
    <source>
        <dbReference type="EMBL" id="SHK40016.1"/>
    </source>
</evidence>
<name>A0A1M6S5M3_9FIRM</name>
<dbReference type="EMBL" id="FRAJ01000016">
    <property type="protein sequence ID" value="SHK40016.1"/>
    <property type="molecule type" value="Genomic_DNA"/>
</dbReference>
<dbReference type="InterPro" id="IPR000182">
    <property type="entry name" value="GNAT_dom"/>
</dbReference>
<dbReference type="Pfam" id="PF00583">
    <property type="entry name" value="Acetyltransf_1"/>
    <property type="match status" value="1"/>
</dbReference>
<gene>
    <name evidence="2" type="ORF">SAMN02745883_01968</name>
</gene>
<dbReference type="Gene3D" id="3.40.630.30">
    <property type="match status" value="1"/>
</dbReference>
<evidence type="ECO:0000313" key="3">
    <source>
        <dbReference type="Proteomes" id="UP000184082"/>
    </source>
</evidence>
<reference evidence="2 3" key="1">
    <citation type="submission" date="2016-11" db="EMBL/GenBank/DDBJ databases">
        <authorList>
            <person name="Jaros S."/>
            <person name="Januszkiewicz K."/>
            <person name="Wedrychowicz H."/>
        </authorList>
    </citation>
    <scope>NUCLEOTIDE SEQUENCE [LARGE SCALE GENOMIC DNA]</scope>
    <source>
        <strain evidence="2 3">DSM 14501</strain>
    </source>
</reference>
<dbReference type="CDD" id="cd04301">
    <property type="entry name" value="NAT_SF"/>
    <property type="match status" value="1"/>
</dbReference>
<accession>A0A1M6S5M3</accession>
<dbReference type="InterPro" id="IPR016181">
    <property type="entry name" value="Acyl_CoA_acyltransferase"/>
</dbReference>
<organism evidence="2 3">
    <name type="scientific">Caminicella sporogenes DSM 14501</name>
    <dbReference type="NCBI Taxonomy" id="1121266"/>
    <lineage>
        <taxon>Bacteria</taxon>
        <taxon>Bacillati</taxon>
        <taxon>Bacillota</taxon>
        <taxon>Clostridia</taxon>
        <taxon>Peptostreptococcales</taxon>
        <taxon>Caminicellaceae</taxon>
        <taxon>Caminicella</taxon>
    </lineage>
</organism>